<dbReference type="PATRIC" id="fig|1441923.3.peg.229"/>
<dbReference type="Gene3D" id="3.10.180.10">
    <property type="entry name" value="2,3-Dihydroxybiphenyl 1,2-Dioxygenase, domain 1"/>
    <property type="match status" value="1"/>
</dbReference>
<evidence type="ECO:0000313" key="2">
    <source>
        <dbReference type="Proteomes" id="UP000037712"/>
    </source>
</evidence>
<protein>
    <recommendedName>
        <fullName evidence="3">VOC domain-containing protein</fullName>
    </recommendedName>
</protein>
<evidence type="ECO:0000313" key="1">
    <source>
        <dbReference type="EMBL" id="KOS58180.1"/>
    </source>
</evidence>
<dbReference type="Pfam" id="PF13669">
    <property type="entry name" value="Glyoxalase_4"/>
    <property type="match status" value="1"/>
</dbReference>
<proteinExistence type="predicted"/>
<dbReference type="AlphaFoldDB" id="A0A0M9WQV1"/>
<dbReference type="SUPFAM" id="SSF54593">
    <property type="entry name" value="Glyoxalase/Bleomycin resistance protein/Dihydroxybiphenyl dioxygenase"/>
    <property type="match status" value="1"/>
</dbReference>
<gene>
    <name evidence="1" type="ORF">Z051_01020</name>
</gene>
<reference evidence="2" key="2">
    <citation type="submission" date="2015-01" db="EMBL/GenBank/DDBJ databases">
        <title>Draft genome sequence of potential hydrocarbon metabolising strain of Rhodococcus rhodochrous.</title>
        <authorList>
            <person name="Aggarwal R.K."/>
            <person name="Dawar C."/>
        </authorList>
    </citation>
    <scope>NUCLEOTIDE SEQUENCE [LARGE SCALE GENOMIC DNA]</scope>
    <source>
        <strain evidence="2">KG-21</strain>
    </source>
</reference>
<reference evidence="1 2" key="1">
    <citation type="journal article" date="2015" name="Genome Announc.">
        <title>Draft Genome Sequence of Rhodococcus rhodochrous Strain KG-21, a Soil Isolate from Oil Fields of Krishna-Godavari Basin, India.</title>
        <authorList>
            <person name="Dawar C."/>
            <person name="Aggarwal R.K."/>
        </authorList>
    </citation>
    <scope>NUCLEOTIDE SEQUENCE [LARGE SCALE GENOMIC DNA]</scope>
    <source>
        <strain evidence="1 2">KG-21</strain>
    </source>
</reference>
<dbReference type="EMBL" id="AZYO01000001">
    <property type="protein sequence ID" value="KOS58180.1"/>
    <property type="molecule type" value="Genomic_DNA"/>
</dbReference>
<name>A0A0M9WQV1_RHORH</name>
<evidence type="ECO:0008006" key="3">
    <source>
        <dbReference type="Google" id="ProtNLM"/>
    </source>
</evidence>
<dbReference type="RefSeq" id="WP_054370922.1">
    <property type="nucleotide sequence ID" value="NZ_AZYO01000001.1"/>
</dbReference>
<accession>A0A0M9WQV1</accession>
<dbReference type="InterPro" id="IPR029068">
    <property type="entry name" value="Glyas_Bleomycin-R_OHBP_Dase"/>
</dbReference>
<comment type="caution">
    <text evidence="1">The sequence shown here is derived from an EMBL/GenBank/DDBJ whole genome shotgun (WGS) entry which is preliminary data.</text>
</comment>
<dbReference type="Proteomes" id="UP000037712">
    <property type="component" value="Unassembled WGS sequence"/>
</dbReference>
<organism evidence="1 2">
    <name type="scientific">Rhodococcus rhodochrous KG-21</name>
    <dbReference type="NCBI Taxonomy" id="1441923"/>
    <lineage>
        <taxon>Bacteria</taxon>
        <taxon>Bacillati</taxon>
        <taxon>Actinomycetota</taxon>
        <taxon>Actinomycetes</taxon>
        <taxon>Mycobacteriales</taxon>
        <taxon>Nocardiaceae</taxon>
        <taxon>Rhodococcus</taxon>
    </lineage>
</organism>
<sequence>MDAKIPYHAGILVRNLDDAIKYFTENLGYTFNPPTTVTVHEVEDRIAGTSAPAEARVTYSRQGPFRLELIEFSGTGIYSSALGEGLHHLGVWESDPESRLRELEAEGRAVDAVFRRPDGGVSVFYAAPEHVGGVRIEYVSAAQRERLEHWFDTGELR</sequence>